<feature type="domain" description="Metallo-beta-lactamase" evidence="1">
    <location>
        <begin position="31"/>
        <end position="225"/>
    </location>
</feature>
<dbReference type="PANTHER" id="PTHR42663:SF6">
    <property type="entry name" value="HYDROLASE C777.06C-RELATED"/>
    <property type="match status" value="1"/>
</dbReference>
<dbReference type="EMBL" id="CP001848">
    <property type="protein sequence ID" value="ADB18813.1"/>
    <property type="molecule type" value="Genomic_DNA"/>
</dbReference>
<organism evidence="2 3">
    <name type="scientific">Pirellula staleyi (strain ATCC 27377 / DSM 6068 / ICPB 4128)</name>
    <name type="common">Pirella staleyi</name>
    <dbReference type="NCBI Taxonomy" id="530564"/>
    <lineage>
        <taxon>Bacteria</taxon>
        <taxon>Pseudomonadati</taxon>
        <taxon>Planctomycetota</taxon>
        <taxon>Planctomycetia</taxon>
        <taxon>Pirellulales</taxon>
        <taxon>Pirellulaceae</taxon>
        <taxon>Pirellula</taxon>
    </lineage>
</organism>
<dbReference type="CDD" id="cd16279">
    <property type="entry name" value="metallo-hydrolase-like_MBL-fold"/>
    <property type="match status" value="1"/>
</dbReference>
<dbReference type="SMART" id="SM00849">
    <property type="entry name" value="Lactamase_B"/>
    <property type="match status" value="1"/>
</dbReference>
<proteinExistence type="predicted"/>
<gene>
    <name evidence="2" type="ordered locus">Psta_4164</name>
</gene>
<accession>D2R3W4</accession>
<dbReference type="eggNOG" id="COG1235">
    <property type="taxonomic scope" value="Bacteria"/>
</dbReference>
<protein>
    <submittedName>
        <fullName evidence="2">Beta-lactamase domain protein</fullName>
    </submittedName>
</protein>
<dbReference type="PANTHER" id="PTHR42663">
    <property type="entry name" value="HYDROLASE C777.06C-RELATED-RELATED"/>
    <property type="match status" value="1"/>
</dbReference>
<sequence>MIILGTGTSVGVPAIGCNCPVCTSKDPRDNRTRCSVILGLEQGNLLIDTPPDLRQQLLREKIGLVHAVLFTHEHADHVFGLDDLRLFPFYLGHAVPLYCEAKVEARIRKSFDYAFSDKPHTHEGAAPQLEFRSISVEPFEILGQHFMPIRLRHGPRFEVLGFRFGNVAYCTDTNGITDENLAKLEGLDVLVLDALRPRPHVTHFSLDEAVAVAEKLNPKRTIFTHISHELPYAATNDRLPTGMELGYDGMRVPLT</sequence>
<dbReference type="InterPro" id="IPR001279">
    <property type="entry name" value="Metallo-B-lactamas"/>
</dbReference>
<evidence type="ECO:0000313" key="3">
    <source>
        <dbReference type="Proteomes" id="UP000001887"/>
    </source>
</evidence>
<evidence type="ECO:0000313" key="2">
    <source>
        <dbReference type="EMBL" id="ADB18813.1"/>
    </source>
</evidence>
<name>D2R3W4_PIRSD</name>
<dbReference type="InterPro" id="IPR036866">
    <property type="entry name" value="RibonucZ/Hydroxyglut_hydro"/>
</dbReference>
<evidence type="ECO:0000259" key="1">
    <source>
        <dbReference type="SMART" id="SM00849"/>
    </source>
</evidence>
<dbReference type="Pfam" id="PF12706">
    <property type="entry name" value="Lactamase_B_2"/>
    <property type="match status" value="1"/>
</dbReference>
<dbReference type="Gene3D" id="3.60.15.10">
    <property type="entry name" value="Ribonuclease Z/Hydroxyacylglutathione hydrolase-like"/>
    <property type="match status" value="1"/>
</dbReference>
<dbReference type="SUPFAM" id="SSF56281">
    <property type="entry name" value="Metallo-hydrolase/oxidoreductase"/>
    <property type="match status" value="1"/>
</dbReference>
<dbReference type="AlphaFoldDB" id="D2R3W4"/>
<reference evidence="2 3" key="1">
    <citation type="journal article" date="2009" name="Stand. Genomic Sci.">
        <title>Complete genome sequence of Pirellula staleyi type strain (ATCC 27377).</title>
        <authorList>
            <person name="Clum A."/>
            <person name="Tindall B.J."/>
            <person name="Sikorski J."/>
            <person name="Ivanova N."/>
            <person name="Mavrommatis K."/>
            <person name="Lucas S."/>
            <person name="Glavina del Rio T."/>
            <person name="Nolan M."/>
            <person name="Chen F."/>
            <person name="Tice H."/>
            <person name="Pitluck S."/>
            <person name="Cheng J.F."/>
            <person name="Chertkov O."/>
            <person name="Brettin T."/>
            <person name="Han C."/>
            <person name="Detter J.C."/>
            <person name="Kuske C."/>
            <person name="Bruce D."/>
            <person name="Goodwin L."/>
            <person name="Ovchinikova G."/>
            <person name="Pati A."/>
            <person name="Mikhailova N."/>
            <person name="Chen A."/>
            <person name="Palaniappan K."/>
            <person name="Land M."/>
            <person name="Hauser L."/>
            <person name="Chang Y.J."/>
            <person name="Jeffries C.D."/>
            <person name="Chain P."/>
            <person name="Rohde M."/>
            <person name="Goker M."/>
            <person name="Bristow J."/>
            <person name="Eisen J.A."/>
            <person name="Markowitz V."/>
            <person name="Hugenholtz P."/>
            <person name="Kyrpides N.C."/>
            <person name="Klenk H.P."/>
            <person name="Lapidus A."/>
        </authorList>
    </citation>
    <scope>NUCLEOTIDE SEQUENCE [LARGE SCALE GENOMIC DNA]</scope>
    <source>
        <strain evidence="3">ATCC 27377 / DSM 6068 / ICPB 4128</strain>
    </source>
</reference>
<dbReference type="Proteomes" id="UP000001887">
    <property type="component" value="Chromosome"/>
</dbReference>
<dbReference type="KEGG" id="psl:Psta_4164"/>
<dbReference type="OrthoDB" id="9800940at2"/>
<dbReference type="HOGENOM" id="CLU_044538_2_1_0"/>
<keyword evidence="3" id="KW-1185">Reference proteome</keyword>